<evidence type="ECO:0000256" key="9">
    <source>
        <dbReference type="SAM" id="Phobius"/>
    </source>
</evidence>
<comment type="subcellular location">
    <subcellularLocation>
        <location evidence="1">Cytoplasm</location>
        <location evidence="1">Cytoskeleton</location>
    </subcellularLocation>
</comment>
<dbReference type="GO" id="GO:0097431">
    <property type="term" value="C:mitotic spindle pole"/>
    <property type="evidence" value="ECO:0007669"/>
    <property type="project" value="TreeGrafter"/>
</dbReference>
<evidence type="ECO:0000256" key="4">
    <source>
        <dbReference type="ARBA" id="ARBA00022737"/>
    </source>
</evidence>
<keyword evidence="11" id="KW-1185">Reference proteome</keyword>
<name>A0A3P6TZ72_LITSI</name>
<dbReference type="SUPFAM" id="SSF48452">
    <property type="entry name" value="TPR-like"/>
    <property type="match status" value="1"/>
</dbReference>
<dbReference type="EMBL" id="UYRX01001213">
    <property type="protein sequence ID" value="VDK88739.1"/>
    <property type="molecule type" value="Genomic_DNA"/>
</dbReference>
<keyword evidence="9" id="KW-0812">Transmembrane</keyword>
<dbReference type="OrthoDB" id="69711at2759"/>
<evidence type="ECO:0000256" key="3">
    <source>
        <dbReference type="ARBA" id="ARBA00022490"/>
    </source>
</evidence>
<sequence>MLHVFNGPVEPVSLAEFQKAKGKKTLFTCHTKRKINYHEDGRRFVDDKIENELSVSNLWSTVLTRSVAQDLKDQSNEELNLRDQGLIRCGNAFFVATACATSQRTDYIRFDTCEYYTYLAFFLRFCILILYDGVVFSRRNSPCFVLVIPSMGEYVFLSVVVRQTGPRYIRLLLILSMEMKKYHVYGRGTCLRILQFFLDITDYFLNVAVTHYHSRMLTRTFIRSSRLISLADGKIQAIRGVRASTKVRFSAYERVRGALLGSAAIGTTGVALIPFLGKKSDKGASEEISRLERFKQEADTLYSVYLIENAYNVLRRFSSGSDPQMLWRLARVLCEKAKMSKDKDDKKRFMYDALKMAEKAIDNEGEESCWEAHKWYAIVLSYVLEYEGTKEQIRQSFEVRKHLEKALDVNSSDATTWHALGVWYFTYADLSSWKAVIVRALFGSIPPATYDDALRCFQKAEFIKPNCDSSNLWYLAEVKTRLGQKEEALELYKAAFKMPVITMDDGDTHDKAYEKLRKLGIKDFTKL</sequence>
<dbReference type="InterPro" id="IPR049039">
    <property type="entry name" value="RMD1-3_a_helical_rpt"/>
</dbReference>
<feature type="transmembrane region" description="Helical" evidence="9">
    <location>
        <begin position="143"/>
        <end position="161"/>
    </location>
</feature>
<evidence type="ECO:0000256" key="2">
    <source>
        <dbReference type="ARBA" id="ARBA00011375"/>
    </source>
</evidence>
<dbReference type="PANTHER" id="PTHR16056">
    <property type="entry name" value="REGULATOR OF MICROTUBULE DYNAMICS PROTEIN"/>
    <property type="match status" value="1"/>
</dbReference>
<dbReference type="GO" id="GO:0005876">
    <property type="term" value="C:spindle microtubule"/>
    <property type="evidence" value="ECO:0007669"/>
    <property type="project" value="TreeGrafter"/>
</dbReference>
<evidence type="ECO:0000256" key="6">
    <source>
        <dbReference type="ARBA" id="ARBA00023212"/>
    </source>
</evidence>
<feature type="transmembrane region" description="Helical" evidence="9">
    <location>
        <begin position="115"/>
        <end position="136"/>
    </location>
</feature>
<keyword evidence="5" id="KW-0802">TPR repeat</keyword>
<reference evidence="10 11" key="1">
    <citation type="submission" date="2018-08" db="EMBL/GenBank/DDBJ databases">
        <authorList>
            <person name="Laetsch R D."/>
            <person name="Stevens L."/>
            <person name="Kumar S."/>
            <person name="Blaxter L. M."/>
        </authorList>
    </citation>
    <scope>NUCLEOTIDE SEQUENCE [LARGE SCALE GENOMIC DNA]</scope>
</reference>
<organism evidence="10 11">
    <name type="scientific">Litomosoides sigmodontis</name>
    <name type="common">Filarial nematode worm</name>
    <dbReference type="NCBI Taxonomy" id="42156"/>
    <lineage>
        <taxon>Eukaryota</taxon>
        <taxon>Metazoa</taxon>
        <taxon>Ecdysozoa</taxon>
        <taxon>Nematoda</taxon>
        <taxon>Chromadorea</taxon>
        <taxon>Rhabditida</taxon>
        <taxon>Spirurina</taxon>
        <taxon>Spiruromorpha</taxon>
        <taxon>Filarioidea</taxon>
        <taxon>Onchocercidae</taxon>
        <taxon>Litomosoides</taxon>
    </lineage>
</organism>
<dbReference type="STRING" id="42156.A0A3P6TZ72"/>
<keyword evidence="3" id="KW-0963">Cytoplasm</keyword>
<dbReference type="PANTHER" id="PTHR16056:SF16">
    <property type="entry name" value="REGULATOR OF MICROTUBULE DYNAMICS PROTEIN 1"/>
    <property type="match status" value="1"/>
</dbReference>
<evidence type="ECO:0000256" key="5">
    <source>
        <dbReference type="ARBA" id="ARBA00022803"/>
    </source>
</evidence>
<keyword evidence="9" id="KW-0472">Membrane</keyword>
<keyword evidence="4" id="KW-0677">Repeat</keyword>
<dbReference type="Gene3D" id="1.25.40.10">
    <property type="entry name" value="Tetratricopeptide repeat domain"/>
    <property type="match status" value="1"/>
</dbReference>
<comment type="subunit">
    <text evidence="2">Interacts with microtubules.</text>
</comment>
<dbReference type="AlphaFoldDB" id="A0A3P6TZ72"/>
<proteinExistence type="predicted"/>
<evidence type="ECO:0000313" key="10">
    <source>
        <dbReference type="EMBL" id="VDK88739.1"/>
    </source>
</evidence>
<dbReference type="Pfam" id="PF21033">
    <property type="entry name" value="RMD1-3"/>
    <property type="match status" value="1"/>
</dbReference>
<keyword evidence="6" id="KW-0206">Cytoskeleton</keyword>
<dbReference type="Proteomes" id="UP000277928">
    <property type="component" value="Unassembled WGS sequence"/>
</dbReference>
<protein>
    <recommendedName>
        <fullName evidence="7">Regulator of microtubule dynamics protein 1</fullName>
    </recommendedName>
    <alternativeName>
        <fullName evidence="8">Protein FAM82B</fullName>
    </alternativeName>
</protein>
<evidence type="ECO:0000256" key="7">
    <source>
        <dbReference type="ARBA" id="ARBA00039966"/>
    </source>
</evidence>
<dbReference type="GO" id="GO:0008017">
    <property type="term" value="F:microtubule binding"/>
    <property type="evidence" value="ECO:0007669"/>
    <property type="project" value="TreeGrafter"/>
</dbReference>
<dbReference type="GO" id="GO:0005739">
    <property type="term" value="C:mitochondrion"/>
    <property type="evidence" value="ECO:0007669"/>
    <property type="project" value="TreeGrafter"/>
</dbReference>
<dbReference type="InterPro" id="IPR011990">
    <property type="entry name" value="TPR-like_helical_dom_sf"/>
</dbReference>
<evidence type="ECO:0000256" key="1">
    <source>
        <dbReference type="ARBA" id="ARBA00004245"/>
    </source>
</evidence>
<keyword evidence="9" id="KW-1133">Transmembrane helix</keyword>
<accession>A0A3P6TZ72</accession>
<gene>
    <name evidence="10" type="ORF">NLS_LOCUS8813</name>
</gene>
<evidence type="ECO:0000256" key="8">
    <source>
        <dbReference type="ARBA" id="ARBA00041958"/>
    </source>
</evidence>
<evidence type="ECO:0000313" key="11">
    <source>
        <dbReference type="Proteomes" id="UP000277928"/>
    </source>
</evidence>